<dbReference type="Proteomes" id="UP000321735">
    <property type="component" value="Chromosome"/>
</dbReference>
<evidence type="ECO:0000256" key="1">
    <source>
        <dbReference type="ARBA" id="ARBA00009481"/>
    </source>
</evidence>
<accession>A0A9X7M065</accession>
<dbReference type="SUPFAM" id="SSF53756">
    <property type="entry name" value="UDP-Glycosyltransferase/glycogen phosphorylase"/>
    <property type="match status" value="1"/>
</dbReference>
<protein>
    <submittedName>
        <fullName evidence="5">Glycosyltransferase family 1 protein</fullName>
    </submittedName>
    <submittedName>
        <fullName evidence="4">Glycosyltransferase family 4 protein</fullName>
    </submittedName>
</protein>
<dbReference type="Pfam" id="PF13439">
    <property type="entry name" value="Glyco_transf_4"/>
    <property type="match status" value="1"/>
</dbReference>
<dbReference type="InterPro" id="IPR001296">
    <property type="entry name" value="Glyco_trans_1"/>
</dbReference>
<dbReference type="EMBL" id="CP031778">
    <property type="protein sequence ID" value="QDZ76280.1"/>
    <property type="molecule type" value="Genomic_DNA"/>
</dbReference>
<dbReference type="AlphaFoldDB" id="A0A9X7M065"/>
<organism evidence="5 6">
    <name type="scientific">Bacillus cereus</name>
    <dbReference type="NCBI Taxonomy" id="1396"/>
    <lineage>
        <taxon>Bacteria</taxon>
        <taxon>Bacillati</taxon>
        <taxon>Bacillota</taxon>
        <taxon>Bacilli</taxon>
        <taxon>Bacillales</taxon>
        <taxon>Bacillaceae</taxon>
        <taxon>Bacillus</taxon>
        <taxon>Bacillus cereus group</taxon>
    </lineage>
</organism>
<gene>
    <name evidence="5" type="ORF">D0437_25715</name>
    <name evidence="4" type="ORF">H7U08_20875</name>
</gene>
<dbReference type="Gene3D" id="3.40.50.2000">
    <property type="entry name" value="Glycogen Phosphorylase B"/>
    <property type="match status" value="2"/>
</dbReference>
<reference evidence="5 6" key="1">
    <citation type="journal article" date="2019" name="Ecotoxicol. Environ. Saf.">
        <title>Microbial characterization of heavy metal resistant bacterial strains isolated from an electroplating wastewater treatment plant.</title>
        <authorList>
            <person name="Cai X."/>
            <person name="Zheng X."/>
            <person name="Zhang D."/>
            <person name="Iqbal W."/>
            <person name="Liu C."/>
            <person name="Yang B."/>
            <person name="Zhao X."/>
            <person name="Lu X."/>
            <person name="Mao Y."/>
        </authorList>
    </citation>
    <scope>NUCLEOTIDE SEQUENCE [LARGE SCALE GENOMIC DNA]</scope>
    <source>
        <strain evidence="5 6">Co1-1</strain>
    </source>
</reference>
<evidence type="ECO:0000259" key="2">
    <source>
        <dbReference type="Pfam" id="PF00534"/>
    </source>
</evidence>
<name>A0A9X7M065_BACCE</name>
<dbReference type="GO" id="GO:0016757">
    <property type="term" value="F:glycosyltransferase activity"/>
    <property type="evidence" value="ECO:0007669"/>
    <property type="project" value="InterPro"/>
</dbReference>
<comment type="similarity">
    <text evidence="1">Belongs to the glycosyltransferase group 1 family. Glycosyltransferase 4 subfamily.</text>
</comment>
<dbReference type="InterPro" id="IPR028098">
    <property type="entry name" value="Glyco_trans_4-like_N"/>
</dbReference>
<evidence type="ECO:0000259" key="3">
    <source>
        <dbReference type="Pfam" id="PF13439"/>
    </source>
</evidence>
<dbReference type="Proteomes" id="UP001197806">
    <property type="component" value="Unassembled WGS sequence"/>
</dbReference>
<dbReference type="PANTHER" id="PTHR12526">
    <property type="entry name" value="GLYCOSYLTRANSFERASE"/>
    <property type="match status" value="1"/>
</dbReference>
<proteinExistence type="inferred from homology"/>
<feature type="domain" description="Glycosyl transferase family 1" evidence="2">
    <location>
        <begin position="173"/>
        <end position="335"/>
    </location>
</feature>
<feature type="domain" description="Glycosyltransferase subfamily 4-like N-terminal" evidence="3">
    <location>
        <begin position="64"/>
        <end position="163"/>
    </location>
</feature>
<dbReference type="EMBL" id="JACLPZ010000024">
    <property type="protein sequence ID" value="MBY0038967.1"/>
    <property type="molecule type" value="Genomic_DNA"/>
</dbReference>
<reference evidence="4" key="2">
    <citation type="submission" date="2020-08" db="EMBL/GenBank/DDBJ databases">
        <title>Fungal Genomes of the International Space Station.</title>
        <authorList>
            <person name="Seuylemezian A."/>
            <person name="Singh N.K."/>
            <person name="Wood J."/>
            <person name="Venkateswaran K."/>
        </authorList>
    </citation>
    <scope>NUCLEOTIDE SEQUENCE</scope>
    <source>
        <strain evidence="4">I2-B2</strain>
    </source>
</reference>
<sequence length="364" mass="42359">MKIMHLNSELFLGGGLERIIVDLMVKNTEIPHYLCVINDRWSQEYIEILNKDSLLLCNRKEGTRNPIINIGTIYKACKFIKKNKIDVVHCHDTFSLKFAYLLKKITKVKVVFTVHDTKIYNEALNKYPVDMYITISKTVYNVVNKYVPEEKIKLIYNGVDLEKFSGGRELNVQNKDSFKIACVARIVPEKKGQDILIKALDILKNQYGFSKFNCFFAGSAADLKYINELNDLIVEYHLEENVEFLGNVANIEKLYKDVDIFVLPSRYEGFGLVVVEALAAGCAVVVSKLEGPLEIVKENEEYGLYFEKENHQELAQKLYRLVNDRECRQRYESNNNTLEYLNREYSLENMIKRYNEVYRELCTN</sequence>
<evidence type="ECO:0000313" key="5">
    <source>
        <dbReference type="EMBL" id="QDZ76280.1"/>
    </source>
</evidence>
<dbReference type="CDD" id="cd03801">
    <property type="entry name" value="GT4_PimA-like"/>
    <property type="match status" value="1"/>
</dbReference>
<evidence type="ECO:0000313" key="6">
    <source>
        <dbReference type="Proteomes" id="UP000321735"/>
    </source>
</evidence>
<dbReference type="PANTHER" id="PTHR12526:SF630">
    <property type="entry name" value="GLYCOSYLTRANSFERASE"/>
    <property type="match status" value="1"/>
</dbReference>
<dbReference type="Pfam" id="PF00534">
    <property type="entry name" value="Glycos_transf_1"/>
    <property type="match status" value="1"/>
</dbReference>
<evidence type="ECO:0000313" key="4">
    <source>
        <dbReference type="EMBL" id="MBY0038967.1"/>
    </source>
</evidence>